<evidence type="ECO:0000313" key="2">
    <source>
        <dbReference type="EMBL" id="CAF3951823.1"/>
    </source>
</evidence>
<dbReference type="Gene3D" id="3.30.40.10">
    <property type="entry name" value="Zinc/RING finger domain, C3HC4 (zinc finger)"/>
    <property type="match status" value="3"/>
</dbReference>
<dbReference type="EMBL" id="CAJOAY010002430">
    <property type="protein sequence ID" value="CAF3951823.1"/>
    <property type="molecule type" value="Genomic_DNA"/>
</dbReference>
<dbReference type="EMBL" id="CAJNON010000021">
    <property type="protein sequence ID" value="CAF0797407.1"/>
    <property type="molecule type" value="Genomic_DNA"/>
</dbReference>
<dbReference type="PANTHER" id="PTHR10131:SF94">
    <property type="entry name" value="TNF RECEPTOR-ASSOCIATED FACTOR 4"/>
    <property type="match status" value="1"/>
</dbReference>
<dbReference type="InterPro" id="IPR013083">
    <property type="entry name" value="Znf_RING/FYVE/PHD"/>
</dbReference>
<evidence type="ECO:0000313" key="1">
    <source>
        <dbReference type="EMBL" id="CAF0797407.1"/>
    </source>
</evidence>
<dbReference type="OrthoDB" id="9049620at2759"/>
<reference evidence="1" key="1">
    <citation type="submission" date="2021-02" db="EMBL/GenBank/DDBJ databases">
        <authorList>
            <person name="Nowell W R."/>
        </authorList>
    </citation>
    <scope>NUCLEOTIDE SEQUENCE</scope>
</reference>
<gene>
    <name evidence="2" type="ORF">OKA104_LOCUS27005</name>
    <name evidence="1" type="ORF">VCS650_LOCUS3825</name>
</gene>
<name>A0A813SIF8_9BILA</name>
<dbReference type="AlphaFoldDB" id="A0A813SIF8"/>
<comment type="caution">
    <text evidence="1">The sequence shown here is derived from an EMBL/GenBank/DDBJ whole genome shotgun (WGS) entry which is preliminary data.</text>
</comment>
<protein>
    <submittedName>
        <fullName evidence="1">Uncharacterized protein</fullName>
    </submittedName>
</protein>
<dbReference type="Proteomes" id="UP000663891">
    <property type="component" value="Unassembled WGS sequence"/>
</dbReference>
<evidence type="ECO:0000313" key="3">
    <source>
        <dbReference type="Proteomes" id="UP000663891"/>
    </source>
</evidence>
<dbReference type="SUPFAM" id="SSF49599">
    <property type="entry name" value="TRAF domain-like"/>
    <property type="match status" value="2"/>
</dbReference>
<sequence>MTSTNEIGLASERVESSTDIDLSDVHCSTICENILWKPVSCQQCETHFCLKCITLWLTKNPNQCPLRCDSFVQRPCSKFIVKQLSKLQIACIYHPNGCNEVCLIIYFFFMIKTYSFQIVPYEALEKHEMMCGYKLVKCSTCQSEIPEKNLPEHQLQCSSVRTTSENFQITYEPNAPVLLDSDVNYSTEQFQQYRFEVQSEIRKLRQELREAQNDQITMLVSRGFIMNDHEVERIQLQSTVEIETLSKHRVVLDQNSKMGLNDELLCTECRNIVWKPVYCKQCECIFCYKCRPQIGFFSRVSTFFGAERPRHGRNSCDNSEEVDVPTHIITDLRKLLFRCAYEQNGCRMLTHYYDLEQHEKECQFENIPCQVCLLPLSKRRPFAKHSTHACFQEMYRKNPCGIQQQFMILLNATEKAEAENTCLKLVIDGLQNQINNLDSKYVKKPPAKKD</sequence>
<proteinExistence type="predicted"/>
<accession>A0A813SIF8</accession>
<organism evidence="1 3">
    <name type="scientific">Adineta steineri</name>
    <dbReference type="NCBI Taxonomy" id="433720"/>
    <lineage>
        <taxon>Eukaryota</taxon>
        <taxon>Metazoa</taxon>
        <taxon>Spiralia</taxon>
        <taxon>Gnathifera</taxon>
        <taxon>Rotifera</taxon>
        <taxon>Eurotatoria</taxon>
        <taxon>Bdelloidea</taxon>
        <taxon>Adinetida</taxon>
        <taxon>Adinetidae</taxon>
        <taxon>Adineta</taxon>
    </lineage>
</organism>
<dbReference type="PANTHER" id="PTHR10131">
    <property type="entry name" value="TNF RECEPTOR ASSOCIATED FACTOR"/>
    <property type="match status" value="1"/>
</dbReference>
<dbReference type="Proteomes" id="UP000663881">
    <property type="component" value="Unassembled WGS sequence"/>
</dbReference>